<feature type="domain" description="Aldehyde dehydrogenase" evidence="5">
    <location>
        <begin position="15"/>
        <end position="413"/>
    </location>
</feature>
<keyword evidence="2 4" id="KW-0560">Oxidoreductase</keyword>
<protein>
    <submittedName>
        <fullName evidence="6">Aldehyde dehydrogenase family protein</fullName>
    </submittedName>
</protein>
<dbReference type="PROSITE" id="PS00687">
    <property type="entry name" value="ALDEHYDE_DEHYDR_GLU"/>
    <property type="match status" value="1"/>
</dbReference>
<dbReference type="Proteomes" id="UP000540490">
    <property type="component" value="Unassembled WGS sequence"/>
</dbReference>
<dbReference type="GO" id="GO:0016620">
    <property type="term" value="F:oxidoreductase activity, acting on the aldehyde or oxo group of donors, NAD or NADP as acceptor"/>
    <property type="evidence" value="ECO:0007669"/>
    <property type="project" value="InterPro"/>
</dbReference>
<evidence type="ECO:0000313" key="9">
    <source>
        <dbReference type="Proteomes" id="UP000561077"/>
    </source>
</evidence>
<organism evidence="6 9">
    <name type="scientific">Gluconacetobacter dulcium</name>
    <dbReference type="NCBI Taxonomy" id="2729096"/>
    <lineage>
        <taxon>Bacteria</taxon>
        <taxon>Pseudomonadati</taxon>
        <taxon>Pseudomonadota</taxon>
        <taxon>Alphaproteobacteria</taxon>
        <taxon>Acetobacterales</taxon>
        <taxon>Acetobacteraceae</taxon>
        <taxon>Gluconacetobacter</taxon>
    </lineage>
</organism>
<evidence type="ECO:0000256" key="2">
    <source>
        <dbReference type="ARBA" id="ARBA00023002"/>
    </source>
</evidence>
<evidence type="ECO:0000313" key="6">
    <source>
        <dbReference type="EMBL" id="MBB2165264.1"/>
    </source>
</evidence>
<dbReference type="PANTHER" id="PTHR42804">
    <property type="entry name" value="ALDEHYDE DEHYDROGENASE"/>
    <property type="match status" value="1"/>
</dbReference>
<evidence type="ECO:0000259" key="5">
    <source>
        <dbReference type="Pfam" id="PF00171"/>
    </source>
</evidence>
<dbReference type="Proteomes" id="UP000561077">
    <property type="component" value="Unassembled WGS sequence"/>
</dbReference>
<evidence type="ECO:0000256" key="4">
    <source>
        <dbReference type="RuleBase" id="RU003345"/>
    </source>
</evidence>
<proteinExistence type="inferred from homology"/>
<name>A0A7W4ILT6_9PROT</name>
<dbReference type="Gene3D" id="3.40.605.10">
    <property type="entry name" value="Aldehyde Dehydrogenase, Chain A, domain 1"/>
    <property type="match status" value="1"/>
</dbReference>
<evidence type="ECO:0000313" key="7">
    <source>
        <dbReference type="EMBL" id="MBB2194327.1"/>
    </source>
</evidence>
<dbReference type="EMBL" id="JABEQN010000014">
    <property type="protein sequence ID" value="MBB2194327.1"/>
    <property type="molecule type" value="Genomic_DNA"/>
</dbReference>
<dbReference type="InterPro" id="IPR016161">
    <property type="entry name" value="Ald_DH/histidinol_DH"/>
</dbReference>
<accession>A0A7W4ILT6</accession>
<comment type="caution">
    <text evidence="6">The sequence shown here is derived from an EMBL/GenBank/DDBJ whole genome shotgun (WGS) entry which is preliminary data.</text>
</comment>
<sequence length="449" mass="47814">MHLTGFSHLREQLRDTSARWASRSVADRLAIIRKFRRLLARRSELIASKIQFRPLADTMAAEILPLLDAARFLEREAHALLRPRRVGCKGRPLLLAGTRAVIQRRPLGAVLILAPSNYPLFLTGCQMLQAITAGNAVAVKPAPGQTGCVAALSELLSSAGVPPGLIRILEDTDSAGEAAVRAGFDHIILTGAASTGRRVARLAAETLTPLTLELSGNDAVFVMPGADLEHVARSLAFGMRLNGGATCIAPHRVFIAETMAQEMEARLLRHLAKLRVPKPNPPVSAILANLTVEAVADGASARDIGGVTFLTNANPHMALLRADVFAPWLALIPSRSMAEAVRSDLACPYALGASLFGPEAACRKLASDLRAGSIVINDLIAPTADPRLPFGGTGESGYGSTRGAEGLLTLTRPVTISVRRGPWPRLHLRSPGSGDGRRLAGVARWLNFF</sequence>
<gene>
    <name evidence="7" type="ORF">HLH25_11900</name>
    <name evidence="6" type="ORF">HLH26_12110</name>
</gene>
<evidence type="ECO:0000256" key="3">
    <source>
        <dbReference type="PROSITE-ProRule" id="PRU10007"/>
    </source>
</evidence>
<dbReference type="EMBL" id="JABEQO010000014">
    <property type="protein sequence ID" value="MBB2165264.1"/>
    <property type="molecule type" value="Genomic_DNA"/>
</dbReference>
<comment type="similarity">
    <text evidence="1 4">Belongs to the aldehyde dehydrogenase family.</text>
</comment>
<dbReference type="SUPFAM" id="SSF53720">
    <property type="entry name" value="ALDH-like"/>
    <property type="match status" value="1"/>
</dbReference>
<dbReference type="InterPro" id="IPR016163">
    <property type="entry name" value="Ald_DH_C"/>
</dbReference>
<dbReference type="InterPro" id="IPR015590">
    <property type="entry name" value="Aldehyde_DH_dom"/>
</dbReference>
<feature type="active site" evidence="3">
    <location>
        <position position="213"/>
    </location>
</feature>
<dbReference type="InterPro" id="IPR029510">
    <property type="entry name" value="Ald_DH_CS_GLU"/>
</dbReference>
<dbReference type="InterPro" id="IPR016162">
    <property type="entry name" value="Ald_DH_N"/>
</dbReference>
<dbReference type="Gene3D" id="3.40.309.10">
    <property type="entry name" value="Aldehyde Dehydrogenase, Chain A, domain 2"/>
    <property type="match status" value="1"/>
</dbReference>
<dbReference type="AlphaFoldDB" id="A0A7W4ILT6"/>
<keyword evidence="8" id="KW-1185">Reference proteome</keyword>
<evidence type="ECO:0000313" key="8">
    <source>
        <dbReference type="Proteomes" id="UP000540490"/>
    </source>
</evidence>
<evidence type="ECO:0000256" key="1">
    <source>
        <dbReference type="ARBA" id="ARBA00009986"/>
    </source>
</evidence>
<reference evidence="8 9" key="1">
    <citation type="submission" date="2020-04" db="EMBL/GenBank/DDBJ databases">
        <title>Description of novel Gluconacetobacter.</title>
        <authorList>
            <person name="Sombolestani A."/>
        </authorList>
    </citation>
    <scope>NUCLEOTIDE SEQUENCE [LARGE SCALE GENOMIC DNA]</scope>
    <source>
        <strain evidence="7 8">LMG 1728</strain>
        <strain evidence="6 9">LMG 1731</strain>
    </source>
</reference>
<dbReference type="Pfam" id="PF00171">
    <property type="entry name" value="Aldedh"/>
    <property type="match status" value="1"/>
</dbReference>
<dbReference type="PANTHER" id="PTHR42804:SF1">
    <property type="entry name" value="ALDEHYDE DEHYDROGENASE-RELATED"/>
    <property type="match status" value="1"/>
</dbReference>